<dbReference type="Proteomes" id="UP000249341">
    <property type="component" value="Unassembled WGS sequence"/>
</dbReference>
<reference evidence="2 3" key="1">
    <citation type="submission" date="2018-06" db="EMBL/GenBank/DDBJ databases">
        <title>Genomic Encyclopedia of Type Strains, Phase III (KMG-III): the genomes of soil and plant-associated and newly described type strains.</title>
        <authorList>
            <person name="Whitman W."/>
        </authorList>
    </citation>
    <scope>NUCLEOTIDE SEQUENCE [LARGE SCALE GENOMIC DNA]</scope>
    <source>
        <strain evidence="2 3">CGMCC 4.7090</strain>
    </source>
</reference>
<proteinExistence type="predicted"/>
<dbReference type="Pfam" id="PF19493">
    <property type="entry name" value="Trypco1"/>
    <property type="match status" value="1"/>
</dbReference>
<sequence>MTDVVAMPLDGGGTVFVEVSAAPGSLENVGRTTEIIGKASETLEQALAQIRPAAEAIRDSVRSLAEPPDRVSVEFGVKVTAEAGVVVARATSEANFTVKMEWGPVA</sequence>
<dbReference type="OrthoDB" id="5007906at2"/>
<dbReference type="RefSeq" id="WP_111654781.1">
    <property type="nucleotide sequence ID" value="NZ_JACHWI010000014.1"/>
</dbReference>
<evidence type="ECO:0000313" key="3">
    <source>
        <dbReference type="Proteomes" id="UP000249341"/>
    </source>
</evidence>
<keyword evidence="3" id="KW-1185">Reference proteome</keyword>
<dbReference type="InterPro" id="IPR045794">
    <property type="entry name" value="Trypco1"/>
</dbReference>
<evidence type="ECO:0000313" key="2">
    <source>
        <dbReference type="EMBL" id="RAK26297.1"/>
    </source>
</evidence>
<name>A0A327Z2F3_9ACTN</name>
<feature type="domain" description="Trypsin-co-occurring" evidence="1">
    <location>
        <begin position="8"/>
        <end position="103"/>
    </location>
</feature>
<protein>
    <recommendedName>
        <fullName evidence="1">Trypsin-co-occurring domain-containing protein</fullName>
    </recommendedName>
</protein>
<organism evidence="2 3">
    <name type="scientific">Actinoplanes lutulentus</name>
    <dbReference type="NCBI Taxonomy" id="1287878"/>
    <lineage>
        <taxon>Bacteria</taxon>
        <taxon>Bacillati</taxon>
        <taxon>Actinomycetota</taxon>
        <taxon>Actinomycetes</taxon>
        <taxon>Micromonosporales</taxon>
        <taxon>Micromonosporaceae</taxon>
        <taxon>Actinoplanes</taxon>
    </lineage>
</organism>
<dbReference type="AlphaFoldDB" id="A0A327Z2F3"/>
<dbReference type="NCBIfam" id="NF041216">
    <property type="entry name" value="CU044_2847_fam"/>
    <property type="match status" value="1"/>
</dbReference>
<evidence type="ECO:0000259" key="1">
    <source>
        <dbReference type="Pfam" id="PF19493"/>
    </source>
</evidence>
<comment type="caution">
    <text evidence="2">The sequence shown here is derived from an EMBL/GenBank/DDBJ whole genome shotgun (WGS) entry which is preliminary data.</text>
</comment>
<dbReference type="EMBL" id="QLMJ01000028">
    <property type="protein sequence ID" value="RAK26297.1"/>
    <property type="molecule type" value="Genomic_DNA"/>
</dbReference>
<gene>
    <name evidence="2" type="ORF">B0I29_128147</name>
</gene>
<accession>A0A327Z2F3</accession>